<dbReference type="InterPro" id="IPR011059">
    <property type="entry name" value="Metal-dep_hydrolase_composite"/>
</dbReference>
<evidence type="ECO:0000313" key="3">
    <source>
        <dbReference type="Proteomes" id="UP000007875"/>
    </source>
</evidence>
<dbReference type="CDD" id="cd01300">
    <property type="entry name" value="YtcJ_like"/>
    <property type="match status" value="1"/>
</dbReference>
<reference evidence="2" key="2">
    <citation type="submission" date="2025-08" db="UniProtKB">
        <authorList>
            <consortium name="Ensembl"/>
        </authorList>
    </citation>
    <scope>IDENTIFICATION</scope>
</reference>
<dbReference type="AlphaFoldDB" id="H2YL38"/>
<dbReference type="Gene3D" id="3.10.310.70">
    <property type="match status" value="1"/>
</dbReference>
<evidence type="ECO:0000259" key="1">
    <source>
        <dbReference type="Pfam" id="PF07969"/>
    </source>
</evidence>
<reference evidence="3" key="1">
    <citation type="submission" date="2003-08" db="EMBL/GenBank/DDBJ databases">
        <authorList>
            <person name="Birren B."/>
            <person name="Nusbaum C."/>
            <person name="Abebe A."/>
            <person name="Abouelleil A."/>
            <person name="Adekoya E."/>
            <person name="Ait-zahra M."/>
            <person name="Allen N."/>
            <person name="Allen T."/>
            <person name="An P."/>
            <person name="Anderson M."/>
            <person name="Anderson S."/>
            <person name="Arachchi H."/>
            <person name="Armbruster J."/>
            <person name="Bachantsang P."/>
            <person name="Baldwin J."/>
            <person name="Barry A."/>
            <person name="Bayul T."/>
            <person name="Blitshsteyn B."/>
            <person name="Bloom T."/>
            <person name="Blye J."/>
            <person name="Boguslavskiy L."/>
            <person name="Borowsky M."/>
            <person name="Boukhgalter B."/>
            <person name="Brunache A."/>
            <person name="Butler J."/>
            <person name="Calixte N."/>
            <person name="Calvo S."/>
            <person name="Camarata J."/>
            <person name="Campo K."/>
            <person name="Chang J."/>
            <person name="Cheshatsang Y."/>
            <person name="Citroen M."/>
            <person name="Collymore A."/>
            <person name="Considine T."/>
            <person name="Cook A."/>
            <person name="Cooke P."/>
            <person name="Corum B."/>
            <person name="Cuomo C."/>
            <person name="David R."/>
            <person name="Dawoe T."/>
            <person name="Degray S."/>
            <person name="Dodge S."/>
            <person name="Dooley K."/>
            <person name="Dorje P."/>
            <person name="Dorjee K."/>
            <person name="Dorris L."/>
            <person name="Duffey N."/>
            <person name="Dupes A."/>
            <person name="Elkins T."/>
            <person name="Engels R."/>
            <person name="Erickson J."/>
            <person name="Farina A."/>
            <person name="Faro S."/>
            <person name="Ferreira P."/>
            <person name="Fischer H."/>
            <person name="Fitzgerald M."/>
            <person name="Foley K."/>
            <person name="Gage D."/>
            <person name="Galagan J."/>
            <person name="Gearin G."/>
            <person name="Gnerre S."/>
            <person name="Gnirke A."/>
            <person name="Goyette A."/>
            <person name="Graham J."/>
            <person name="Grandbois E."/>
            <person name="Gyaltsen K."/>
            <person name="Hafez N."/>
            <person name="Hagopian D."/>
            <person name="Hagos B."/>
            <person name="Hall J."/>
            <person name="Hatcher B."/>
            <person name="Heller A."/>
            <person name="Higgins H."/>
            <person name="Honan T."/>
            <person name="Horn A."/>
            <person name="Houde N."/>
            <person name="Hughes L."/>
            <person name="Hulme W."/>
            <person name="Husby E."/>
            <person name="Iliev I."/>
            <person name="Jaffe D."/>
            <person name="Jones C."/>
            <person name="Kamal M."/>
            <person name="Kamat A."/>
            <person name="Kamvysselis M."/>
            <person name="Karlsson E."/>
            <person name="Kells C."/>
            <person name="Kieu A."/>
            <person name="Kisner P."/>
            <person name="Kodira C."/>
            <person name="Kulbokas E."/>
            <person name="Labutti K."/>
            <person name="Lama D."/>
            <person name="Landers T."/>
            <person name="Leger J."/>
            <person name="Levine S."/>
            <person name="Lewis D."/>
            <person name="Lewis T."/>
            <person name="Lindblad-toh K."/>
            <person name="Liu X."/>
            <person name="Lokyitsang T."/>
            <person name="Lokyitsang Y."/>
            <person name="Lucien O."/>
            <person name="Lui A."/>
            <person name="Ma L.J."/>
            <person name="Mabbitt R."/>
            <person name="Macdonald J."/>
            <person name="Maclean C."/>
            <person name="Major J."/>
            <person name="Manning J."/>
            <person name="Marabella R."/>
            <person name="Maru K."/>
            <person name="Matthews C."/>
            <person name="Mauceli E."/>
            <person name="Mccarthy M."/>
            <person name="Mcdonough S."/>
            <person name="Mcghee T."/>
            <person name="Meldrim J."/>
            <person name="Meneus L."/>
            <person name="Mesirov J."/>
            <person name="Mihalev A."/>
            <person name="Mihova T."/>
            <person name="Mikkelsen T."/>
            <person name="Mlenga V."/>
            <person name="Moru K."/>
            <person name="Mozes J."/>
            <person name="Mulrain L."/>
            <person name="Munson G."/>
            <person name="Naylor J."/>
            <person name="Newes C."/>
            <person name="Nguyen C."/>
            <person name="Nguyen N."/>
            <person name="Nguyen T."/>
            <person name="Nicol R."/>
            <person name="Nielsen C."/>
            <person name="Nizzari M."/>
            <person name="Norbu C."/>
            <person name="Norbu N."/>
            <person name="O'donnell P."/>
            <person name="Okoawo O."/>
            <person name="O'leary S."/>
            <person name="Omotosho B."/>
            <person name="O'neill K."/>
            <person name="Osman S."/>
            <person name="Parker S."/>
            <person name="Perrin D."/>
            <person name="Phunkhang P."/>
            <person name="Piqani B."/>
            <person name="Purcell S."/>
            <person name="Rachupka T."/>
            <person name="Ramasamy U."/>
            <person name="Rameau R."/>
            <person name="Ray V."/>
            <person name="Raymond C."/>
            <person name="Retta R."/>
            <person name="Richardson S."/>
            <person name="Rise C."/>
            <person name="Rodriguez J."/>
            <person name="Rogers J."/>
            <person name="Rogov P."/>
            <person name="Rutman M."/>
            <person name="Schupbach R."/>
            <person name="Seaman C."/>
            <person name="Settipalli S."/>
            <person name="Sharpe T."/>
            <person name="Sheridan J."/>
            <person name="Sherpa N."/>
            <person name="Shi J."/>
            <person name="Smirnov S."/>
            <person name="Smith C."/>
            <person name="Sougnez C."/>
            <person name="Spencer B."/>
            <person name="Stalker J."/>
            <person name="Stange-thomann N."/>
            <person name="Stavropoulos S."/>
            <person name="Stetson K."/>
            <person name="Stone C."/>
            <person name="Stone S."/>
            <person name="Stubbs M."/>
            <person name="Talamas J."/>
            <person name="Tchuinga P."/>
            <person name="Tenzing P."/>
            <person name="Tesfaye S."/>
            <person name="Theodore J."/>
            <person name="Thoulutsang Y."/>
            <person name="Topham K."/>
            <person name="Towey S."/>
            <person name="Tsamla T."/>
            <person name="Tsomo N."/>
            <person name="Vallee D."/>
            <person name="Vassiliev H."/>
            <person name="Venkataraman V."/>
            <person name="Vinson J."/>
            <person name="Vo A."/>
            <person name="Wade C."/>
            <person name="Wang S."/>
            <person name="Wangchuk T."/>
            <person name="Wangdi T."/>
            <person name="Whittaker C."/>
            <person name="Wilkinson J."/>
            <person name="Wu Y."/>
            <person name="Wyman D."/>
            <person name="Yadav S."/>
            <person name="Yang S."/>
            <person name="Yang X."/>
            <person name="Yeager S."/>
            <person name="Yee E."/>
            <person name="Young G."/>
            <person name="Zainoun J."/>
            <person name="Zembeck L."/>
            <person name="Zimmer A."/>
            <person name="Zody M."/>
            <person name="Lander E."/>
        </authorList>
    </citation>
    <scope>NUCLEOTIDE SEQUENCE [LARGE SCALE GENOMIC DNA]</scope>
</reference>
<dbReference type="InterPro" id="IPR032466">
    <property type="entry name" value="Metal_Hydrolase"/>
</dbReference>
<proteinExistence type="predicted"/>
<dbReference type="Proteomes" id="UP000007875">
    <property type="component" value="Unassembled WGS sequence"/>
</dbReference>
<protein>
    <recommendedName>
        <fullName evidence="1">Amidohydrolase 3 domain-containing protein</fullName>
    </recommendedName>
</protein>
<dbReference type="GeneTree" id="ENSGT00390000008645"/>
<dbReference type="InParanoid" id="H2YL38"/>
<dbReference type="GO" id="GO:0016810">
    <property type="term" value="F:hydrolase activity, acting on carbon-nitrogen (but not peptide) bonds"/>
    <property type="evidence" value="ECO:0007669"/>
    <property type="project" value="InterPro"/>
</dbReference>
<dbReference type="PANTHER" id="PTHR22642:SF2">
    <property type="entry name" value="PROTEIN LONG AFTER FAR-RED 3"/>
    <property type="match status" value="1"/>
</dbReference>
<dbReference type="OMA" id="VAWVGSE"/>
<dbReference type="Gene3D" id="3.20.20.140">
    <property type="entry name" value="Metal-dependent hydrolases"/>
    <property type="match status" value="1"/>
</dbReference>
<dbReference type="SUPFAM" id="SSF51556">
    <property type="entry name" value="Metallo-dependent hydrolases"/>
    <property type="match status" value="1"/>
</dbReference>
<feature type="domain" description="Amidohydrolase 3" evidence="1">
    <location>
        <begin position="21"/>
        <end position="505"/>
    </location>
</feature>
<name>H2YL38_CIOSA</name>
<dbReference type="InterPro" id="IPR013108">
    <property type="entry name" value="Amidohydro_3"/>
</dbReference>
<accession>H2YL38</accession>
<dbReference type="PANTHER" id="PTHR22642">
    <property type="entry name" value="IMIDAZOLONEPROPIONASE"/>
    <property type="match status" value="1"/>
</dbReference>
<organism evidence="2 3">
    <name type="scientific">Ciona savignyi</name>
    <name type="common">Pacific transparent sea squirt</name>
    <dbReference type="NCBI Taxonomy" id="51511"/>
    <lineage>
        <taxon>Eukaryota</taxon>
        <taxon>Metazoa</taxon>
        <taxon>Chordata</taxon>
        <taxon>Tunicata</taxon>
        <taxon>Ascidiacea</taxon>
        <taxon>Phlebobranchia</taxon>
        <taxon>Cionidae</taxon>
        <taxon>Ciona</taxon>
    </lineage>
</organism>
<reference evidence="2" key="3">
    <citation type="submission" date="2025-09" db="UniProtKB">
        <authorList>
            <consortium name="Ensembl"/>
        </authorList>
    </citation>
    <scope>IDENTIFICATION</scope>
</reference>
<evidence type="ECO:0000313" key="2">
    <source>
        <dbReference type="Ensembl" id="ENSCSAVP00000006040.1"/>
    </source>
</evidence>
<dbReference type="Pfam" id="PF07969">
    <property type="entry name" value="Amidohydro_3"/>
    <property type="match status" value="1"/>
</dbReference>
<dbReference type="InterPro" id="IPR033932">
    <property type="entry name" value="YtcJ-like"/>
</dbReference>
<dbReference type="SUPFAM" id="SSF51338">
    <property type="entry name" value="Composite domain of metallo-dependent hydrolases"/>
    <property type="match status" value="1"/>
</dbReference>
<dbReference type="eggNOG" id="ENOG502QSHE">
    <property type="taxonomic scope" value="Eukaryota"/>
</dbReference>
<sequence>GKIVGCGNHEDQIPEDSSRFEVRDLNQRWIFPGFYDSHIHASVHGKMLIDKWNLRLPRTVKELKSRLKVMIENDLTTGWIEGFGWDHELMDRIPTKEDLDEVIPDRPVFLNRICLHIIVANSKALKVANITNDIKDPDNGHLDRYPEGHPLANQLTGVLREDGGVQLITKIIPQRASDLKKKDILAGLHDCLKNGITSLHSIEQSHWQEYVELAKENLLPISCYISPWFTDMDTDNFPKFSGESYPNLHCDCVKVFLDGALGVSTAAISQPYVSLVNGKENYGVVLQDRAKLEKILRKINDRGFRPEMHVIGDRAVEIALDCLEKVGVDPKKRPIFVHCQILRRDLIDRMRKCGVVPTIQPTFVTTDSGWIRQKLPPSLFDCIYPWKTLLQNGIVCGGSSDGPVENINPLHGIYDAIFRTDQTTGEPFIPSECLTFKEAVNLYTTYSAYVDNAENFKGKIESGFQADFVVLDVPLADDGLPMHLPKHPEILKEVQISEVWVAGKCLLK</sequence>
<dbReference type="Gene3D" id="2.30.40.10">
    <property type="entry name" value="Urease, subunit C, domain 1"/>
    <property type="match status" value="1"/>
</dbReference>
<keyword evidence="3" id="KW-1185">Reference proteome</keyword>
<dbReference type="Ensembl" id="ENSCSAVT00000006117.1">
    <property type="protein sequence ID" value="ENSCSAVP00000006040.1"/>
    <property type="gene ID" value="ENSCSAVG00000003605.1"/>
</dbReference>
<dbReference type="STRING" id="51511.ENSCSAVP00000006040"/>
<dbReference type="HOGENOM" id="CLU_009942_3_1_1"/>